<name>A0ABY5AWR5_9CYAN</name>
<keyword evidence="4" id="KW-0614">Plasmid</keyword>
<geneLocation type="plasmid" evidence="4 5">
    <name>unnamed</name>
</geneLocation>
<evidence type="ECO:0000256" key="1">
    <source>
        <dbReference type="SAM" id="Coils"/>
    </source>
</evidence>
<keyword evidence="3" id="KW-0812">Transmembrane</keyword>
<feature type="coiled-coil region" evidence="1">
    <location>
        <begin position="108"/>
        <end position="160"/>
    </location>
</feature>
<keyword evidence="3" id="KW-0472">Membrane</keyword>
<reference evidence="4" key="1">
    <citation type="submission" date="2022-06" db="EMBL/GenBank/DDBJ databases">
        <title>Genome sequence of Phormidium yuhuli AB48 isolated from an industrial photobioreactor environment.</title>
        <authorList>
            <person name="Qiu Y."/>
            <person name="Noonan A.J.C."/>
            <person name="Dofher K."/>
            <person name="Koch M."/>
            <person name="Kieft B."/>
            <person name="Lin X."/>
            <person name="Ziels R.M."/>
            <person name="Hallam S.J."/>
        </authorList>
    </citation>
    <scope>NUCLEOTIDE SEQUENCE</scope>
    <source>
        <strain evidence="4">AB48</strain>
        <plasmid evidence="4">unnamed</plasmid>
    </source>
</reference>
<accession>A0ABY5AWR5</accession>
<keyword evidence="5" id="KW-1185">Reference proteome</keyword>
<organism evidence="4 5">
    <name type="scientific">Phormidium yuhuli AB48</name>
    <dbReference type="NCBI Taxonomy" id="2940671"/>
    <lineage>
        <taxon>Bacteria</taxon>
        <taxon>Bacillati</taxon>
        <taxon>Cyanobacteriota</taxon>
        <taxon>Cyanophyceae</taxon>
        <taxon>Oscillatoriophycideae</taxon>
        <taxon>Oscillatoriales</taxon>
        <taxon>Oscillatoriaceae</taxon>
        <taxon>Phormidium</taxon>
        <taxon>Phormidium yuhuli</taxon>
    </lineage>
</organism>
<sequence length="470" mass="55004">MNFQNLKDTNLYYPTFLYPKVIEDIQTGMPPEPSLSLLNLPNKPVCPAPGQQPVFNKNAPERCDYILLGVGVFIAMVVSAFSIEAGLFFFGLIVFFTAWELLTFPSRRNDYRQSLQEYQVNLQKFNRLAFEQRKHYEYQLSNHKKRCQEIEAENQQRRQEHSRLCSQLHTPEKVAAWRQSQLQTVVVRPTSLGDKVDITQFDPRGYPEFESNSRFPGMLRNYFSGKIYSLRRLNRYIPDFAYVDESKNLSIVIDINEPYTPRQYPNSNGYLRLLHCLGQDNNRLRTFQSEDWFVLLFSERQTLQHPLECCKEVARLIDSYTGSNLVQTCFSNVRDLEEEPHWDEAMAETMAEQQARLTYKRSYGHDRYFSREQTDAIFAILMGDTTNQTNQTNQQPKSNLSLEEQRKKAKKRIQHKFKRHLRQNPGLSITEDAKKQFLISLSTNSKAQGIAATWVRTHGVEKAMTFLEHF</sequence>
<proteinExistence type="predicted"/>
<dbReference type="EMBL" id="CP098612">
    <property type="protein sequence ID" value="USR93248.1"/>
    <property type="molecule type" value="Genomic_DNA"/>
</dbReference>
<keyword evidence="3" id="KW-1133">Transmembrane helix</keyword>
<dbReference type="RefSeq" id="WP_252665426.1">
    <property type="nucleotide sequence ID" value="NZ_CP098612.1"/>
</dbReference>
<feature type="transmembrane region" description="Helical" evidence="3">
    <location>
        <begin position="65"/>
        <end position="81"/>
    </location>
</feature>
<evidence type="ECO:0000256" key="3">
    <source>
        <dbReference type="SAM" id="Phobius"/>
    </source>
</evidence>
<evidence type="ECO:0000313" key="5">
    <source>
        <dbReference type="Proteomes" id="UP001056708"/>
    </source>
</evidence>
<protein>
    <submittedName>
        <fullName evidence="4">Uncharacterized protein</fullName>
    </submittedName>
</protein>
<gene>
    <name evidence="4" type="ORF">NEA10_20610</name>
</gene>
<keyword evidence="1" id="KW-0175">Coiled coil</keyword>
<evidence type="ECO:0000313" key="4">
    <source>
        <dbReference type="EMBL" id="USR93248.1"/>
    </source>
</evidence>
<evidence type="ECO:0000256" key="2">
    <source>
        <dbReference type="SAM" id="MobiDB-lite"/>
    </source>
</evidence>
<dbReference type="Proteomes" id="UP001056708">
    <property type="component" value="Plasmid unnamed"/>
</dbReference>
<feature type="region of interest" description="Disordered" evidence="2">
    <location>
        <begin position="387"/>
        <end position="407"/>
    </location>
</feature>